<reference evidence="1" key="1">
    <citation type="submission" date="2022-04" db="EMBL/GenBank/DDBJ databases">
        <title>Genome of the entomopathogenic fungus Entomophthora muscae.</title>
        <authorList>
            <person name="Elya C."/>
            <person name="Lovett B.R."/>
            <person name="Lee E."/>
            <person name="Macias A.M."/>
            <person name="Hajek A.E."/>
            <person name="De Bivort B.L."/>
            <person name="Kasson M.T."/>
            <person name="De Fine Licht H.H."/>
            <person name="Stajich J.E."/>
        </authorList>
    </citation>
    <scope>NUCLEOTIDE SEQUENCE</scope>
    <source>
        <strain evidence="1">Berkeley</strain>
    </source>
</reference>
<dbReference type="EMBL" id="QTSX02006425">
    <property type="protein sequence ID" value="KAJ9054777.1"/>
    <property type="molecule type" value="Genomic_DNA"/>
</dbReference>
<keyword evidence="2" id="KW-1185">Reference proteome</keyword>
<dbReference type="Proteomes" id="UP001165960">
    <property type="component" value="Unassembled WGS sequence"/>
</dbReference>
<name>A0ACC2RXK6_9FUNG</name>
<comment type="caution">
    <text evidence="1">The sequence shown here is derived from an EMBL/GenBank/DDBJ whole genome shotgun (WGS) entry which is preliminary data.</text>
</comment>
<sequence length="82" mass="9316">MATIWRELDTGLAIGPRQRRGNVPAATVEEDKECVTRSSGQYHARCGKRISVEVSSRRISQTEDKDISDHDLKSKEEEEEDK</sequence>
<organism evidence="1 2">
    <name type="scientific">Entomophthora muscae</name>
    <dbReference type="NCBI Taxonomy" id="34485"/>
    <lineage>
        <taxon>Eukaryota</taxon>
        <taxon>Fungi</taxon>
        <taxon>Fungi incertae sedis</taxon>
        <taxon>Zoopagomycota</taxon>
        <taxon>Entomophthoromycotina</taxon>
        <taxon>Entomophthoromycetes</taxon>
        <taxon>Entomophthorales</taxon>
        <taxon>Entomophthoraceae</taxon>
        <taxon>Entomophthora</taxon>
    </lineage>
</organism>
<proteinExistence type="predicted"/>
<gene>
    <name evidence="1" type="ORF">DSO57_1010652</name>
</gene>
<accession>A0ACC2RXK6</accession>
<evidence type="ECO:0000313" key="2">
    <source>
        <dbReference type="Proteomes" id="UP001165960"/>
    </source>
</evidence>
<protein>
    <submittedName>
        <fullName evidence="1">Uncharacterized protein</fullName>
    </submittedName>
</protein>
<evidence type="ECO:0000313" key="1">
    <source>
        <dbReference type="EMBL" id="KAJ9054777.1"/>
    </source>
</evidence>